<dbReference type="Gene3D" id="3.80.10.10">
    <property type="entry name" value="Ribonuclease Inhibitor"/>
    <property type="match status" value="2"/>
</dbReference>
<evidence type="ECO:0000259" key="2">
    <source>
        <dbReference type="Pfam" id="PF23598"/>
    </source>
</evidence>
<feature type="domain" description="Disease resistance R13L4/SHOC-2-like LRR" evidence="2">
    <location>
        <begin position="315"/>
        <end position="410"/>
    </location>
</feature>
<dbReference type="InterPro" id="IPR032675">
    <property type="entry name" value="LRR_dom_sf"/>
</dbReference>
<evidence type="ECO:0000256" key="1">
    <source>
        <dbReference type="ARBA" id="ARBA00022737"/>
    </source>
</evidence>
<proteinExistence type="predicted"/>
<keyword evidence="1" id="KW-0677">Repeat</keyword>
<dbReference type="InterPro" id="IPR055414">
    <property type="entry name" value="LRR_R13L4/SHOC2-like"/>
</dbReference>
<dbReference type="PANTHER" id="PTHR47186:SF13">
    <property type="entry name" value="DISEASE RESISTANCE PROTEIN RGA3"/>
    <property type="match status" value="1"/>
</dbReference>
<keyword evidence="5" id="KW-1185">Reference proteome</keyword>
<reference evidence="4" key="1">
    <citation type="journal article" date="2017" name="Nature">
        <title>The genome of Chenopodium quinoa.</title>
        <authorList>
            <person name="Jarvis D.E."/>
            <person name="Ho Y.S."/>
            <person name="Lightfoot D.J."/>
            <person name="Schmoeckel S.M."/>
            <person name="Li B."/>
            <person name="Borm T.J.A."/>
            <person name="Ohyanagi H."/>
            <person name="Mineta K."/>
            <person name="Michell C.T."/>
            <person name="Saber N."/>
            <person name="Kharbatia N.M."/>
            <person name="Rupper R.R."/>
            <person name="Sharp A.R."/>
            <person name="Dally N."/>
            <person name="Boughton B.A."/>
            <person name="Woo Y.H."/>
            <person name="Gao G."/>
            <person name="Schijlen E.G.W.M."/>
            <person name="Guo X."/>
            <person name="Momin A.A."/>
            <person name="Negrao S."/>
            <person name="Al-Babili S."/>
            <person name="Gehring C."/>
            <person name="Roessner U."/>
            <person name="Jung C."/>
            <person name="Murphy K."/>
            <person name="Arold S.T."/>
            <person name="Gojobori T."/>
            <person name="van der Linden C.G."/>
            <person name="van Loo E.N."/>
            <person name="Jellen E.N."/>
            <person name="Maughan P.J."/>
            <person name="Tester M."/>
        </authorList>
    </citation>
    <scope>NUCLEOTIDE SEQUENCE [LARGE SCALE GENOMIC DNA]</scope>
    <source>
        <strain evidence="4">cv. PI 614886</strain>
    </source>
</reference>
<organism evidence="4 5">
    <name type="scientific">Chenopodium quinoa</name>
    <name type="common">Quinoa</name>
    <dbReference type="NCBI Taxonomy" id="63459"/>
    <lineage>
        <taxon>Eukaryota</taxon>
        <taxon>Viridiplantae</taxon>
        <taxon>Streptophyta</taxon>
        <taxon>Embryophyta</taxon>
        <taxon>Tracheophyta</taxon>
        <taxon>Spermatophyta</taxon>
        <taxon>Magnoliopsida</taxon>
        <taxon>eudicotyledons</taxon>
        <taxon>Gunneridae</taxon>
        <taxon>Pentapetalae</taxon>
        <taxon>Caryophyllales</taxon>
        <taxon>Chenopodiaceae</taxon>
        <taxon>Chenopodioideae</taxon>
        <taxon>Atripliceae</taxon>
        <taxon>Chenopodium</taxon>
    </lineage>
</organism>
<dbReference type="PANTHER" id="PTHR47186">
    <property type="entry name" value="LEUCINE-RICH REPEAT-CONTAINING PROTEIN 57"/>
    <property type="match status" value="1"/>
</dbReference>
<dbReference type="OrthoDB" id="1748972at2759"/>
<dbReference type="EnsemblPlants" id="AUR62031716-RA">
    <property type="protein sequence ID" value="AUR62031716-RA:cds"/>
    <property type="gene ID" value="AUR62031716"/>
</dbReference>
<dbReference type="Pfam" id="PF23598">
    <property type="entry name" value="LRR_14"/>
    <property type="match status" value="1"/>
</dbReference>
<dbReference type="Pfam" id="PF25019">
    <property type="entry name" value="LRR_R13L1-DRL21"/>
    <property type="match status" value="1"/>
</dbReference>
<dbReference type="AlphaFoldDB" id="A0A803MLA4"/>
<dbReference type="Gramene" id="AUR62031716-RA">
    <property type="protein sequence ID" value="AUR62031716-RA:cds"/>
    <property type="gene ID" value="AUR62031716"/>
</dbReference>
<sequence>MKLPTSITRLVNLQSLYLEKLPRDMSKLVNLRHLKLAESKKLRHMPMGLGKLTDLRTLDTFIVGNQFDSEAGIMGRLADLNQLNNLSGNLDIEVRRESKYIALSEISATNLNMKENLRELNIRFENGTKEDKRVLECLKPPYNLKILKIDGYGGERLPSWMMDSLHNHLPCLTMIKIKRCKSCKYLCSFGRLPHLEYLFLSGLDEVEYVADNENELSQAPLFPSLIHLRVSVMPKLKGWWEMTSSEQDSKEDIQLHVQVQHQHLVNWKPAFPKLRTLDVDSAELAITITRQQIGGFTSLKELSISPSSIGEQSHQQQACTLPFSSCFPNLRLLEFWFLKIKVLPEGIRDLSTLQTLKIYGLENIKEIPEWIDSLTSLQKLDFKRCQRLESLPHQIVNLPNLNTLSISLCDKLREKCQSPNGEYWHLIQHIPCLNIY</sequence>
<evidence type="ECO:0000313" key="5">
    <source>
        <dbReference type="Proteomes" id="UP000596660"/>
    </source>
</evidence>
<gene>
    <name evidence="4" type="primary">LOC110726971</name>
</gene>
<dbReference type="InterPro" id="IPR056789">
    <property type="entry name" value="LRR_R13L1-DRL21"/>
</dbReference>
<dbReference type="OMA" id="IMENECR"/>
<evidence type="ECO:0000259" key="3">
    <source>
        <dbReference type="Pfam" id="PF25019"/>
    </source>
</evidence>
<accession>A0A803MLA4</accession>
<dbReference type="KEGG" id="cqi:110726971"/>
<dbReference type="RefSeq" id="XP_021762204.1">
    <property type="nucleotide sequence ID" value="XM_021906512.1"/>
</dbReference>
<dbReference type="GeneID" id="110726971"/>
<name>A0A803MLA4_CHEQI</name>
<dbReference type="Proteomes" id="UP000596660">
    <property type="component" value="Unplaced"/>
</dbReference>
<evidence type="ECO:0000313" key="4">
    <source>
        <dbReference type="EnsemblPlants" id="AUR62031716-RA:cds"/>
    </source>
</evidence>
<feature type="domain" description="R13L1/DRL21-like LRR repeat region" evidence="3">
    <location>
        <begin position="77"/>
        <end position="202"/>
    </location>
</feature>
<reference evidence="4" key="2">
    <citation type="submission" date="2021-03" db="UniProtKB">
        <authorList>
            <consortium name="EnsemblPlants"/>
        </authorList>
    </citation>
    <scope>IDENTIFICATION</scope>
</reference>
<dbReference type="SUPFAM" id="SSF52047">
    <property type="entry name" value="RNI-like"/>
    <property type="match status" value="2"/>
</dbReference>
<protein>
    <submittedName>
        <fullName evidence="4">Uncharacterized protein</fullName>
    </submittedName>
</protein>